<dbReference type="EMBL" id="JBBPBN010000020">
    <property type="protein sequence ID" value="KAK9016406.1"/>
    <property type="molecule type" value="Genomic_DNA"/>
</dbReference>
<name>A0ABR2RTR5_9ROSI</name>
<evidence type="ECO:0000313" key="2">
    <source>
        <dbReference type="Proteomes" id="UP001396334"/>
    </source>
</evidence>
<comment type="caution">
    <text evidence="1">The sequence shown here is derived from an EMBL/GenBank/DDBJ whole genome shotgun (WGS) entry which is preliminary data.</text>
</comment>
<reference evidence="1 2" key="1">
    <citation type="journal article" date="2024" name="G3 (Bethesda)">
        <title>Genome assembly of Hibiscus sabdariffa L. provides insights into metabolisms of medicinal natural products.</title>
        <authorList>
            <person name="Kim T."/>
        </authorList>
    </citation>
    <scope>NUCLEOTIDE SEQUENCE [LARGE SCALE GENOMIC DNA]</scope>
    <source>
        <strain evidence="1">TK-2024</strain>
        <tissue evidence="1">Old leaves</tissue>
    </source>
</reference>
<protein>
    <submittedName>
        <fullName evidence="1">Uncharacterized protein</fullName>
    </submittedName>
</protein>
<dbReference type="Proteomes" id="UP001396334">
    <property type="component" value="Unassembled WGS sequence"/>
</dbReference>
<sequence>MQKKRRYPTAVPVPVPSTFADMVTKCRNFFTLAHKTLVFAYREENCKAHGLAQQGLHRVMVSFGTSGIHFDCCILNLVTPIHSTFCALV</sequence>
<evidence type="ECO:0000313" key="1">
    <source>
        <dbReference type="EMBL" id="KAK9016406.1"/>
    </source>
</evidence>
<gene>
    <name evidence="1" type="ORF">V6N11_078906</name>
</gene>
<keyword evidence="2" id="KW-1185">Reference proteome</keyword>
<proteinExistence type="predicted"/>
<organism evidence="1 2">
    <name type="scientific">Hibiscus sabdariffa</name>
    <name type="common">roselle</name>
    <dbReference type="NCBI Taxonomy" id="183260"/>
    <lineage>
        <taxon>Eukaryota</taxon>
        <taxon>Viridiplantae</taxon>
        <taxon>Streptophyta</taxon>
        <taxon>Embryophyta</taxon>
        <taxon>Tracheophyta</taxon>
        <taxon>Spermatophyta</taxon>
        <taxon>Magnoliopsida</taxon>
        <taxon>eudicotyledons</taxon>
        <taxon>Gunneridae</taxon>
        <taxon>Pentapetalae</taxon>
        <taxon>rosids</taxon>
        <taxon>malvids</taxon>
        <taxon>Malvales</taxon>
        <taxon>Malvaceae</taxon>
        <taxon>Malvoideae</taxon>
        <taxon>Hibiscus</taxon>
    </lineage>
</organism>
<accession>A0ABR2RTR5</accession>